<dbReference type="EMBL" id="BMQB01000003">
    <property type="protein sequence ID" value="GGJ90548.1"/>
    <property type="molecule type" value="Genomic_DNA"/>
</dbReference>
<reference evidence="1" key="1">
    <citation type="journal article" date="2014" name="Int. J. Syst. Evol. Microbiol.">
        <title>Complete genome sequence of Corynebacterium casei LMG S-19264T (=DSM 44701T), isolated from a smear-ripened cheese.</title>
        <authorList>
            <consortium name="US DOE Joint Genome Institute (JGI-PGF)"/>
            <person name="Walter F."/>
            <person name="Albersmeier A."/>
            <person name="Kalinowski J."/>
            <person name="Ruckert C."/>
        </authorList>
    </citation>
    <scope>NUCLEOTIDE SEQUENCE</scope>
    <source>
        <strain evidence="1">JCM 3090</strain>
    </source>
</reference>
<name>A0A8J3FC88_9ACTN</name>
<keyword evidence="2" id="KW-1185">Reference proteome</keyword>
<protein>
    <submittedName>
        <fullName evidence="1">Uncharacterized protein</fullName>
    </submittedName>
</protein>
<organism evidence="1 2">
    <name type="scientific">Pilimelia anulata</name>
    <dbReference type="NCBI Taxonomy" id="53371"/>
    <lineage>
        <taxon>Bacteria</taxon>
        <taxon>Bacillati</taxon>
        <taxon>Actinomycetota</taxon>
        <taxon>Actinomycetes</taxon>
        <taxon>Micromonosporales</taxon>
        <taxon>Micromonosporaceae</taxon>
        <taxon>Pilimelia</taxon>
    </lineage>
</organism>
<dbReference type="Proteomes" id="UP000649739">
    <property type="component" value="Unassembled WGS sequence"/>
</dbReference>
<proteinExistence type="predicted"/>
<sequence>MWCAGSRLSRRTSRIEVESWHLDLFAPEEYDEEIQTQASKIADEVLAETGGRLVEPGSVTRVEYDKSTGALRVSEWTGAKHSFQFYSSGLPLFQPVHCRCRRRYSVPVLAVAYTAAVLGVPRQAGSVHIPAIKSKSRLGGGVEDNSTVDRYPYTLDDGGGVVVVLPPGVAIPGTSPAGS</sequence>
<comment type="caution">
    <text evidence="1">The sequence shown here is derived from an EMBL/GenBank/DDBJ whole genome shotgun (WGS) entry which is preliminary data.</text>
</comment>
<gene>
    <name evidence="1" type="ORF">GCM10010123_20500</name>
</gene>
<reference evidence="1" key="2">
    <citation type="submission" date="2020-09" db="EMBL/GenBank/DDBJ databases">
        <authorList>
            <person name="Sun Q."/>
            <person name="Ohkuma M."/>
        </authorList>
    </citation>
    <scope>NUCLEOTIDE SEQUENCE</scope>
    <source>
        <strain evidence="1">JCM 3090</strain>
    </source>
</reference>
<evidence type="ECO:0000313" key="2">
    <source>
        <dbReference type="Proteomes" id="UP000649739"/>
    </source>
</evidence>
<accession>A0A8J3FC88</accession>
<evidence type="ECO:0000313" key="1">
    <source>
        <dbReference type="EMBL" id="GGJ90548.1"/>
    </source>
</evidence>
<dbReference type="AlphaFoldDB" id="A0A8J3FC88"/>